<evidence type="ECO:0000256" key="3">
    <source>
        <dbReference type="ARBA" id="ARBA00022989"/>
    </source>
</evidence>
<dbReference type="KEGG" id="pmet:G4Y79_07075"/>
<gene>
    <name evidence="6" type="ORF">G4Y79_07075</name>
</gene>
<dbReference type="InterPro" id="IPR009760">
    <property type="entry name" value="DUF1328"/>
</dbReference>
<protein>
    <submittedName>
        <fullName evidence="6">DUF1328 domain-containing protein</fullName>
    </submittedName>
</protein>
<sequence>MFRWAVILFVLAIVAALFGFGGTAGVLADGAQLLFVAFIALLIIGGVVSLFRRA</sequence>
<feature type="transmembrane region" description="Helical" evidence="5">
    <location>
        <begin position="31"/>
        <end position="51"/>
    </location>
</feature>
<keyword evidence="4 5" id="KW-0472">Membrane</keyword>
<keyword evidence="7" id="KW-1185">Reference proteome</keyword>
<evidence type="ECO:0000256" key="4">
    <source>
        <dbReference type="ARBA" id="ARBA00023136"/>
    </source>
</evidence>
<evidence type="ECO:0000256" key="2">
    <source>
        <dbReference type="ARBA" id="ARBA00022692"/>
    </source>
</evidence>
<dbReference type="EMBL" id="CP062983">
    <property type="protein sequence ID" value="QPC84128.1"/>
    <property type="molecule type" value="Genomic_DNA"/>
</dbReference>
<dbReference type="HAMAP" id="MF_01361">
    <property type="entry name" value="UPF0391"/>
    <property type="match status" value="1"/>
</dbReference>
<dbReference type="Proteomes" id="UP000594468">
    <property type="component" value="Chromosome"/>
</dbReference>
<name>A0A7S8ECC6_9CHLR</name>
<keyword evidence="2 5" id="KW-0812">Transmembrane</keyword>
<keyword evidence="3 5" id="KW-1133">Transmembrane helix</keyword>
<organism evidence="6 7">
    <name type="scientific">Phototrophicus methaneseepsis</name>
    <dbReference type="NCBI Taxonomy" id="2710758"/>
    <lineage>
        <taxon>Bacteria</taxon>
        <taxon>Bacillati</taxon>
        <taxon>Chloroflexota</taxon>
        <taxon>Candidatus Thermofontia</taxon>
        <taxon>Phototrophicales</taxon>
        <taxon>Phototrophicaceae</taxon>
        <taxon>Phototrophicus</taxon>
    </lineage>
</organism>
<proteinExistence type="inferred from homology"/>
<dbReference type="AlphaFoldDB" id="A0A7S8ECC6"/>
<accession>A0A7S8ECC6</accession>
<evidence type="ECO:0000313" key="7">
    <source>
        <dbReference type="Proteomes" id="UP000594468"/>
    </source>
</evidence>
<dbReference type="Pfam" id="PF07043">
    <property type="entry name" value="DUF1328"/>
    <property type="match status" value="1"/>
</dbReference>
<keyword evidence="1" id="KW-1003">Cell membrane</keyword>
<evidence type="ECO:0000256" key="1">
    <source>
        <dbReference type="ARBA" id="ARBA00022475"/>
    </source>
</evidence>
<dbReference type="GO" id="GO:0005886">
    <property type="term" value="C:plasma membrane"/>
    <property type="evidence" value="ECO:0007669"/>
    <property type="project" value="InterPro"/>
</dbReference>
<dbReference type="PIRSF" id="PIRSF036466">
    <property type="entry name" value="UCP036466"/>
    <property type="match status" value="1"/>
</dbReference>
<reference evidence="6 7" key="1">
    <citation type="submission" date="2020-02" db="EMBL/GenBank/DDBJ databases">
        <authorList>
            <person name="Zheng R.K."/>
            <person name="Sun C.M."/>
        </authorList>
    </citation>
    <scope>NUCLEOTIDE SEQUENCE [LARGE SCALE GENOMIC DNA]</scope>
    <source>
        <strain evidence="7">rifampicinis</strain>
    </source>
</reference>
<evidence type="ECO:0000256" key="5">
    <source>
        <dbReference type="SAM" id="Phobius"/>
    </source>
</evidence>
<dbReference type="RefSeq" id="WP_195172192.1">
    <property type="nucleotide sequence ID" value="NZ_CP062983.1"/>
</dbReference>
<evidence type="ECO:0000313" key="6">
    <source>
        <dbReference type="EMBL" id="QPC84128.1"/>
    </source>
</evidence>